<dbReference type="InterPro" id="IPR000719">
    <property type="entry name" value="Prot_kinase_dom"/>
</dbReference>
<dbReference type="PANTHER" id="PTHR44329">
    <property type="entry name" value="SERINE/THREONINE-PROTEIN KINASE TNNI3K-RELATED"/>
    <property type="match status" value="1"/>
</dbReference>
<dbReference type="InterPro" id="IPR051681">
    <property type="entry name" value="Ser/Thr_Kinases-Pseudokinases"/>
</dbReference>
<name>A0A024U064_9STRA</name>
<dbReference type="RefSeq" id="XP_008871578.1">
    <property type="nucleotide sequence ID" value="XM_008873356.1"/>
</dbReference>
<keyword evidence="3" id="KW-0808">Transferase</keyword>
<proteinExistence type="predicted"/>
<evidence type="ECO:0000313" key="5">
    <source>
        <dbReference type="EMBL" id="ETV99802.1"/>
    </source>
</evidence>
<feature type="region of interest" description="Disordered" evidence="1">
    <location>
        <begin position="54"/>
        <end position="81"/>
    </location>
</feature>
<dbReference type="Pfam" id="PF07714">
    <property type="entry name" value="PK_Tyr_Ser-Thr"/>
    <property type="match status" value="1"/>
</dbReference>
<dbReference type="GO" id="GO:0004674">
    <property type="term" value="F:protein serine/threonine kinase activity"/>
    <property type="evidence" value="ECO:0007669"/>
    <property type="project" value="TreeGrafter"/>
</dbReference>
<dbReference type="eggNOG" id="KOG0192">
    <property type="taxonomic scope" value="Eukaryota"/>
</dbReference>
<evidence type="ECO:0000313" key="4">
    <source>
        <dbReference type="EMBL" id="ETV99801.1"/>
    </source>
</evidence>
<evidence type="ECO:0000313" key="3">
    <source>
        <dbReference type="EMBL" id="ETV99800.1"/>
    </source>
</evidence>
<dbReference type="Gene3D" id="1.10.510.10">
    <property type="entry name" value="Transferase(Phosphotransferase) domain 1"/>
    <property type="match status" value="1"/>
</dbReference>
<gene>
    <name evidence="3" type="ORF">H310_07844</name>
</gene>
<dbReference type="EMBL" id="KI913966">
    <property type="protein sequence ID" value="ETV99802.1"/>
    <property type="molecule type" value="Genomic_DNA"/>
</dbReference>
<organism evidence="3">
    <name type="scientific">Aphanomyces invadans</name>
    <dbReference type="NCBI Taxonomy" id="157072"/>
    <lineage>
        <taxon>Eukaryota</taxon>
        <taxon>Sar</taxon>
        <taxon>Stramenopiles</taxon>
        <taxon>Oomycota</taxon>
        <taxon>Saprolegniomycetes</taxon>
        <taxon>Saprolegniales</taxon>
        <taxon>Verrucalvaceae</taxon>
        <taxon>Aphanomyces</taxon>
    </lineage>
</organism>
<dbReference type="SUPFAM" id="SSF56112">
    <property type="entry name" value="Protein kinase-like (PK-like)"/>
    <property type="match status" value="1"/>
</dbReference>
<protein>
    <submittedName>
        <fullName evidence="3 4">TKL protein kinase</fullName>
    </submittedName>
    <submittedName>
        <fullName evidence="5">TKL protein kinase, variant 2</fullName>
    </submittedName>
</protein>
<dbReference type="AlphaFoldDB" id="A0A024U064"/>
<dbReference type="VEuPathDB" id="FungiDB:H310_07844"/>
<feature type="compositionally biased region" description="Low complexity" evidence="1">
    <location>
        <begin position="59"/>
        <end position="78"/>
    </location>
</feature>
<dbReference type="PROSITE" id="PS50011">
    <property type="entry name" value="PROTEIN_KINASE_DOM"/>
    <property type="match status" value="1"/>
</dbReference>
<evidence type="ECO:0000259" key="2">
    <source>
        <dbReference type="PROSITE" id="PS50011"/>
    </source>
</evidence>
<dbReference type="InterPro" id="IPR001245">
    <property type="entry name" value="Ser-Thr/Tyr_kinase_cat_dom"/>
</dbReference>
<dbReference type="EMBL" id="KI913966">
    <property type="protein sequence ID" value="ETV99800.1"/>
    <property type="molecule type" value="Genomic_DNA"/>
</dbReference>
<dbReference type="InterPro" id="IPR011009">
    <property type="entry name" value="Kinase-like_dom_sf"/>
</dbReference>
<accession>A0A024U064</accession>
<dbReference type="GeneID" id="20084894"/>
<dbReference type="RefSeq" id="XP_008871576.1">
    <property type="nucleotide sequence ID" value="XM_008873354.1"/>
</dbReference>
<keyword evidence="3" id="KW-0418">Kinase</keyword>
<evidence type="ECO:0000256" key="1">
    <source>
        <dbReference type="SAM" id="MobiDB-lite"/>
    </source>
</evidence>
<sequence>MGCVSSRAKSTDEYATAVDRTERTSGTALKFPNAIPLGSTDGCYDLESSHVEPTINTASTDNDTSHSSLSSSTLTADLPVPSPTKPLSTTAAFATWINNLNEDPLLATVAIPYDCLLLQSSSRPTGIFGNVHRGTYQAMAVVVHRLDASKINERRLRIFKDDIYLLMRLQHPNIVQFIGASWTAPPTSSSACCCLVMEYPQRGDLYSMLRSPKYKLTWQKNLLRIAMDVAAGMAYLHSCNPPVLHRELQSLHVHVTSNYVGKIADTASTPSQESSSGSRWMAPERILGEPYDGKADVYSFGILLSEMDTSKIPYEEMARHRPTKYTSMEKATRASTELLRRITTEGLRPQMAVHGLATVRSLFTRCVSVDPMERPTFEEIVTFLKHDVQDEINVRFPSTSGLFWPT</sequence>
<dbReference type="RefSeq" id="XP_008871577.1">
    <property type="nucleotide sequence ID" value="XM_008873355.1"/>
</dbReference>
<reference evidence="3" key="1">
    <citation type="submission" date="2013-12" db="EMBL/GenBank/DDBJ databases">
        <title>The Genome Sequence of Aphanomyces invadans NJM9701.</title>
        <authorList>
            <consortium name="The Broad Institute Genomics Platform"/>
            <person name="Russ C."/>
            <person name="Tyler B."/>
            <person name="van West P."/>
            <person name="Dieguez-Uribeondo J."/>
            <person name="Young S.K."/>
            <person name="Zeng Q."/>
            <person name="Gargeya S."/>
            <person name="Fitzgerald M."/>
            <person name="Abouelleil A."/>
            <person name="Alvarado L."/>
            <person name="Chapman S.B."/>
            <person name="Gainer-Dewar J."/>
            <person name="Goldberg J."/>
            <person name="Griggs A."/>
            <person name="Gujja S."/>
            <person name="Hansen M."/>
            <person name="Howarth C."/>
            <person name="Imamovic A."/>
            <person name="Ireland A."/>
            <person name="Larimer J."/>
            <person name="McCowan C."/>
            <person name="Murphy C."/>
            <person name="Pearson M."/>
            <person name="Poon T.W."/>
            <person name="Priest M."/>
            <person name="Roberts A."/>
            <person name="Saif S."/>
            <person name="Shea T."/>
            <person name="Sykes S."/>
            <person name="Wortman J."/>
            <person name="Nusbaum C."/>
            <person name="Birren B."/>
        </authorList>
    </citation>
    <scope>NUCLEOTIDE SEQUENCE [LARGE SCALE GENOMIC DNA]</scope>
    <source>
        <strain evidence="3">NJM9701</strain>
    </source>
</reference>
<feature type="domain" description="Protein kinase" evidence="2">
    <location>
        <begin position="117"/>
        <end position="389"/>
    </location>
</feature>
<dbReference type="OrthoDB" id="6718656at2759"/>
<dbReference type="STRING" id="157072.A0A024U064"/>
<dbReference type="GO" id="GO:0005524">
    <property type="term" value="F:ATP binding"/>
    <property type="evidence" value="ECO:0007669"/>
    <property type="project" value="InterPro"/>
</dbReference>
<dbReference type="EMBL" id="KI913966">
    <property type="protein sequence ID" value="ETV99801.1"/>
    <property type="molecule type" value="Genomic_DNA"/>
</dbReference>
<dbReference type="Gene3D" id="3.30.200.20">
    <property type="entry name" value="Phosphorylase Kinase, domain 1"/>
    <property type="match status" value="1"/>
</dbReference>